<comment type="caution">
    <text evidence="3">The sequence shown here is derived from an EMBL/GenBank/DDBJ whole genome shotgun (WGS) entry which is preliminary data.</text>
</comment>
<dbReference type="PROSITE" id="PS50206">
    <property type="entry name" value="RHODANESE_3"/>
    <property type="match status" value="1"/>
</dbReference>
<dbReference type="CDD" id="cd00158">
    <property type="entry name" value="RHOD"/>
    <property type="match status" value="1"/>
</dbReference>
<feature type="transmembrane region" description="Helical" evidence="1">
    <location>
        <begin position="143"/>
        <end position="167"/>
    </location>
</feature>
<dbReference type="Pfam" id="PF11127">
    <property type="entry name" value="YgaP-like_TM"/>
    <property type="match status" value="1"/>
</dbReference>
<dbReference type="PROSITE" id="PS00380">
    <property type="entry name" value="RHODANESE_1"/>
    <property type="match status" value="1"/>
</dbReference>
<dbReference type="SUPFAM" id="SSF52821">
    <property type="entry name" value="Rhodanese/Cell cycle control phosphatase"/>
    <property type="match status" value="1"/>
</dbReference>
<dbReference type="InterPro" id="IPR021309">
    <property type="entry name" value="YgaP-like_TM"/>
</dbReference>
<feature type="domain" description="Rhodanese" evidence="2">
    <location>
        <begin position="18"/>
        <end position="108"/>
    </location>
</feature>
<gene>
    <name evidence="3" type="ORF">GCM10012289_21610</name>
</gene>
<name>A0A917YTR9_9ACTN</name>
<evidence type="ECO:0000313" key="4">
    <source>
        <dbReference type="Proteomes" id="UP000646523"/>
    </source>
</evidence>
<keyword evidence="1" id="KW-1133">Transmembrane helix</keyword>
<dbReference type="GO" id="GO:0004792">
    <property type="term" value="F:thiosulfate-cyanide sulfurtransferase activity"/>
    <property type="evidence" value="ECO:0007669"/>
    <property type="project" value="InterPro"/>
</dbReference>
<evidence type="ECO:0000313" key="3">
    <source>
        <dbReference type="EMBL" id="GGO66778.1"/>
    </source>
</evidence>
<dbReference type="Gene3D" id="3.40.250.10">
    <property type="entry name" value="Rhodanese-like domain"/>
    <property type="match status" value="1"/>
</dbReference>
<dbReference type="EMBL" id="BMNH01000004">
    <property type="protein sequence ID" value="GGO66778.1"/>
    <property type="molecule type" value="Genomic_DNA"/>
</dbReference>
<dbReference type="Gene3D" id="6.10.140.1340">
    <property type="match status" value="1"/>
</dbReference>
<proteinExistence type="predicted"/>
<dbReference type="SMART" id="SM00450">
    <property type="entry name" value="RHOD"/>
    <property type="match status" value="1"/>
</dbReference>
<evidence type="ECO:0000256" key="1">
    <source>
        <dbReference type="SAM" id="Phobius"/>
    </source>
</evidence>
<keyword evidence="4" id="KW-1185">Reference proteome</keyword>
<keyword evidence="1" id="KW-0472">Membrane</keyword>
<dbReference type="InterPro" id="IPR001307">
    <property type="entry name" value="Thiosulphate_STrfase_CS"/>
</dbReference>
<organism evidence="3 4">
    <name type="scientific">Nonomuraea cavernae</name>
    <dbReference type="NCBI Taxonomy" id="2045107"/>
    <lineage>
        <taxon>Bacteria</taxon>
        <taxon>Bacillati</taxon>
        <taxon>Actinomycetota</taxon>
        <taxon>Actinomycetes</taxon>
        <taxon>Streptosporangiales</taxon>
        <taxon>Streptosporangiaceae</taxon>
        <taxon>Nonomuraea</taxon>
    </lineage>
</organism>
<dbReference type="PANTHER" id="PTHR43031:SF1">
    <property type="entry name" value="PYRIDINE NUCLEOTIDE-DISULPHIDE OXIDOREDUCTASE"/>
    <property type="match status" value="1"/>
</dbReference>
<dbReference type="Pfam" id="PF00581">
    <property type="entry name" value="Rhodanese"/>
    <property type="match status" value="1"/>
</dbReference>
<sequence length="193" mass="19849">MNGTTHIGVEAMRSLVAANPDVLVVDVRTPAEFGTAHIPGALNLPLEQVDAHLRRIVADAGGSMVLICQSGGRAARAREALEGAGLTDVAVLDGGMNAWMAAGAPVTRGKQRWSLERQVRLTAGGIVLASVVAGAWVPAATVVAGLVGAGLTVAALTDTCAMGMLLARLPYNRRGGTDLDAVIARLRRNPVES</sequence>
<dbReference type="Proteomes" id="UP000646523">
    <property type="component" value="Unassembled WGS sequence"/>
</dbReference>
<reference evidence="3" key="2">
    <citation type="submission" date="2020-09" db="EMBL/GenBank/DDBJ databases">
        <authorList>
            <person name="Sun Q."/>
            <person name="Zhou Y."/>
        </authorList>
    </citation>
    <scope>NUCLEOTIDE SEQUENCE</scope>
    <source>
        <strain evidence="3">CGMCC 4.7368</strain>
    </source>
</reference>
<dbReference type="PANTHER" id="PTHR43031">
    <property type="entry name" value="FAD-DEPENDENT OXIDOREDUCTASE"/>
    <property type="match status" value="1"/>
</dbReference>
<dbReference type="InterPro" id="IPR050229">
    <property type="entry name" value="GlpE_sulfurtransferase"/>
</dbReference>
<feature type="transmembrane region" description="Helical" evidence="1">
    <location>
        <begin position="119"/>
        <end position="137"/>
    </location>
</feature>
<protein>
    <submittedName>
        <fullName evidence="3">Sulfurtransferase</fullName>
    </submittedName>
</protein>
<keyword evidence="1" id="KW-0812">Transmembrane</keyword>
<dbReference type="InterPro" id="IPR001763">
    <property type="entry name" value="Rhodanese-like_dom"/>
</dbReference>
<accession>A0A917YTR9</accession>
<evidence type="ECO:0000259" key="2">
    <source>
        <dbReference type="PROSITE" id="PS50206"/>
    </source>
</evidence>
<reference evidence="3" key="1">
    <citation type="journal article" date="2014" name="Int. J. Syst. Evol. Microbiol.">
        <title>Complete genome sequence of Corynebacterium casei LMG S-19264T (=DSM 44701T), isolated from a smear-ripened cheese.</title>
        <authorList>
            <consortium name="US DOE Joint Genome Institute (JGI-PGF)"/>
            <person name="Walter F."/>
            <person name="Albersmeier A."/>
            <person name="Kalinowski J."/>
            <person name="Ruckert C."/>
        </authorList>
    </citation>
    <scope>NUCLEOTIDE SEQUENCE</scope>
    <source>
        <strain evidence="3">CGMCC 4.7368</strain>
    </source>
</reference>
<dbReference type="InterPro" id="IPR036873">
    <property type="entry name" value="Rhodanese-like_dom_sf"/>
</dbReference>
<dbReference type="AlphaFoldDB" id="A0A917YTR9"/>